<dbReference type="EMBL" id="NDXW01000001">
    <property type="protein sequence ID" value="RDH43831.1"/>
    <property type="molecule type" value="Genomic_DNA"/>
</dbReference>
<accession>A0A4V1INI3</accession>
<protein>
    <submittedName>
        <fullName evidence="2">Type VI secretion system protein TssA</fullName>
    </submittedName>
</protein>
<gene>
    <name evidence="2" type="primary">tssA</name>
    <name evidence="2" type="ORF">B9G39_10455</name>
</gene>
<dbReference type="Proteomes" id="UP000257039">
    <property type="component" value="Unassembled WGS sequence"/>
</dbReference>
<comment type="caution">
    <text evidence="2">The sequence shown here is derived from an EMBL/GenBank/DDBJ whole genome shotgun (WGS) entry which is preliminary data.</text>
</comment>
<evidence type="ECO:0000313" key="3">
    <source>
        <dbReference type="Proteomes" id="UP000257039"/>
    </source>
</evidence>
<dbReference type="InterPro" id="IPR010657">
    <property type="entry name" value="ImpA_N"/>
</dbReference>
<dbReference type="Pfam" id="PF06812">
    <property type="entry name" value="ImpA_N"/>
    <property type="match status" value="1"/>
</dbReference>
<dbReference type="AlphaFoldDB" id="A0A4V1INI3"/>
<sequence length="357" mass="41288">MNNTLEAYYDYLSQYELPVEAILTPISEAQPGGENLTGSRIYHAIREARRADDASLPQGAWQYELKQADWQEVIELSRDGLVNQSKDLQLMVWMLEALVQRWGMEVLPAGITLLRLFCEQFWSVMQPQVIDDDIEHRCNILCWLEQQWTLWLRLMPLSEGDDQLNWTRWEQVSRNEQYEIQRQGNIETKNREHWLQVMAATVVEFYEQLAEQLLLCQQCLMDLQYSLQALMPANETLFTALQAQLNALHTLTQSELQRRGRINNSVPAISLSQQACAVGGLPIHDRNEAYAYITQIADFLQMTDIHSPVPYLLKKAVEWGTLDTVSLYQELFITRQGQINIFELLGIKPDPIGNSRS</sequence>
<dbReference type="InterPro" id="IPR017740">
    <property type="entry name" value="TssA-like"/>
</dbReference>
<name>A0A4V1INI3_9GAMM</name>
<evidence type="ECO:0000259" key="1">
    <source>
        <dbReference type="Pfam" id="PF06812"/>
    </source>
</evidence>
<organism evidence="2 3">
    <name type="scientific">Zooshikella ganghwensis</name>
    <dbReference type="NCBI Taxonomy" id="202772"/>
    <lineage>
        <taxon>Bacteria</taxon>
        <taxon>Pseudomonadati</taxon>
        <taxon>Pseudomonadota</taxon>
        <taxon>Gammaproteobacteria</taxon>
        <taxon>Oceanospirillales</taxon>
        <taxon>Zooshikellaceae</taxon>
        <taxon>Zooshikella</taxon>
    </lineage>
</organism>
<reference evidence="2 3" key="1">
    <citation type="submission" date="2017-04" db="EMBL/GenBank/DDBJ databases">
        <title>Draft genome sequence of Zooshikella ganghwensis VG4 isolated from Red Sea sediments.</title>
        <authorList>
            <person name="Rehman Z."/>
            <person name="Alam I."/>
            <person name="Kamau A."/>
            <person name="Bajic V."/>
            <person name="Leiknes T."/>
        </authorList>
    </citation>
    <scope>NUCLEOTIDE SEQUENCE [LARGE SCALE GENOMIC DNA]</scope>
    <source>
        <strain evidence="2 3">VG4</strain>
    </source>
</reference>
<proteinExistence type="predicted"/>
<keyword evidence="3" id="KW-1185">Reference proteome</keyword>
<evidence type="ECO:0000313" key="2">
    <source>
        <dbReference type="EMBL" id="RDH43831.1"/>
    </source>
</evidence>
<dbReference type="RefSeq" id="WP_094787075.1">
    <property type="nucleotide sequence ID" value="NZ_NDXW01000001.1"/>
</dbReference>
<dbReference type="PANTHER" id="PTHR37951">
    <property type="entry name" value="CYTOPLASMIC PROTEIN-RELATED"/>
    <property type="match status" value="1"/>
</dbReference>
<dbReference type="PANTHER" id="PTHR37951:SF1">
    <property type="entry name" value="TYPE VI SECRETION SYSTEM COMPONENT TSSA1"/>
    <property type="match status" value="1"/>
</dbReference>
<dbReference type="NCBIfam" id="TIGR03363">
    <property type="entry name" value="VI_chp_8"/>
    <property type="match status" value="1"/>
</dbReference>
<feature type="domain" description="ImpA N-terminal" evidence="1">
    <location>
        <begin position="23"/>
        <end position="145"/>
    </location>
</feature>